<dbReference type="EC" id="6.3.4.19" evidence="1"/>
<dbReference type="EMBL" id="DS028098">
    <property type="protein sequence ID" value="KMP08799.1"/>
    <property type="molecule type" value="Genomic_DNA"/>
</dbReference>
<evidence type="ECO:0000256" key="3">
    <source>
        <dbReference type="ARBA" id="ARBA00022694"/>
    </source>
</evidence>
<protein>
    <recommendedName>
        <fullName evidence="1">tRNA(Ile)-lysidine synthetase</fullName>
        <ecNumber evidence="1">6.3.4.19</ecNumber>
    </recommendedName>
</protein>
<dbReference type="Pfam" id="PF01171">
    <property type="entry name" value="ATP_bind_3"/>
    <property type="match status" value="1"/>
</dbReference>
<reference evidence="10" key="1">
    <citation type="journal article" date="2010" name="Genome Res.">
        <title>Population genomic sequencing of Coccidioides fungi reveals recent hybridization and transposon control.</title>
        <authorList>
            <person name="Neafsey D.E."/>
            <person name="Barker B.M."/>
            <person name="Sharpton T.J."/>
            <person name="Stajich J.E."/>
            <person name="Park D.J."/>
            <person name="Whiston E."/>
            <person name="Hung C.-Y."/>
            <person name="McMahan C."/>
            <person name="White J."/>
            <person name="Sykes S."/>
            <person name="Heiman D."/>
            <person name="Young S."/>
            <person name="Zeng Q."/>
            <person name="Abouelleil A."/>
            <person name="Aftuck L."/>
            <person name="Bessette D."/>
            <person name="Brown A."/>
            <person name="FitzGerald M."/>
            <person name="Lui A."/>
            <person name="Macdonald J.P."/>
            <person name="Priest M."/>
            <person name="Orbach M.J."/>
            <person name="Galgiani J.N."/>
            <person name="Kirkland T.N."/>
            <person name="Cole G.T."/>
            <person name="Birren B.W."/>
            <person name="Henn M.R."/>
            <person name="Taylor J.W."/>
            <person name="Rounsley S.D."/>
        </authorList>
    </citation>
    <scope>NUCLEOTIDE SEQUENCE [LARGE SCALE GENOMIC DNA]</scope>
    <source>
        <strain evidence="10">RMSCC 2394</strain>
    </source>
</reference>
<evidence type="ECO:0000313" key="9">
    <source>
        <dbReference type="EMBL" id="KMP08799.1"/>
    </source>
</evidence>
<sequence length="815" mass="92191">MTLKPQNSLIRPVFTQEFYHEVKRAWRLRVGQNGKENALPRNIALAVSGGPDSMALAHLCRRLIVEGHIPDLNVKAFIVDHKAREKSTDEALKVAGWIKSMGLKSQVLTLQWPEGTKDPARLPNFETLARRLRYQALGTACVTENIRALFLGHHRDDNVETALLRLAQGHGRFGLAGFDSVSPIPECHSLWGVSQSGDITSIEAISADRTPRMAPIKPNLMNNEGARAPLPQPDSSLYTATGGVYIFRPFRSFPKARLEATCRVARVPFVIDPTNEDHTLTVRNTVRKLLSSGDLPRALQSPSILAFISKNQRAKERLQDLTDSFLKLVRVINFDFSSGTLLVRLPFAEEVDFFKETFNDPHQDHPHINPFDVQLKVVRTLIELVTPESDLQVSQEGLVRAAKLLWPRSSEDTSSPDVFTLGGVQFQPQKRKGKYGVFPHSFKRRSQDALIAFQNLRGVADNPTDPNIWLLSREPLRRHLPPPITKFGICLPDPVPEQINKAGWQSVNESRWTQWKLWDGRYWVRLRATRQNKTFALKGGATPKAHIYSFGDTIQVTMKPMSQEDVVGIRRSELGNPFYQRRSSWKLTDRDLRPESYPGGRRLDASRWKKKAFDVLLSCFAPGNLRKTIPVLWHSTPETIQPEEGRKEALSIPAGSNTPPASDPEKIEVDSPEDSPSASLPPTSKCSRNDVAKATAGFPEGDDINDEGRYGNGEYEEDKHYNINDTRKLVAVPSFHRRTGKKIWVRMPRKSIQAPSNDLTSPKTVDQEQDPDDEYICPWIIEWDIIFKHVDPVTIRCMNWERKLWSSSPSTEESY</sequence>
<feature type="compositionally biased region" description="Polar residues" evidence="7">
    <location>
        <begin position="674"/>
        <end position="686"/>
    </location>
</feature>
<dbReference type="AlphaFoldDB" id="A0A0J6YNP8"/>
<accession>A0A0J6YNP8</accession>
<evidence type="ECO:0000256" key="7">
    <source>
        <dbReference type="SAM" id="MobiDB-lite"/>
    </source>
</evidence>
<dbReference type="InterPro" id="IPR012094">
    <property type="entry name" value="tRNA_Ile_lys_synt"/>
</dbReference>
<dbReference type="STRING" id="404692.A0A0J6YNP8"/>
<evidence type="ECO:0000313" key="10">
    <source>
        <dbReference type="Proteomes" id="UP000054565"/>
    </source>
</evidence>
<dbReference type="NCBIfam" id="TIGR02432">
    <property type="entry name" value="lysidine_TilS_N"/>
    <property type="match status" value="1"/>
</dbReference>
<evidence type="ECO:0000256" key="6">
    <source>
        <dbReference type="ARBA" id="ARBA00048539"/>
    </source>
</evidence>
<dbReference type="GO" id="GO:0032267">
    <property type="term" value="F:tRNA(Ile)-lysidine synthase activity"/>
    <property type="evidence" value="ECO:0007669"/>
    <property type="project" value="UniProtKB-EC"/>
</dbReference>
<dbReference type="InterPro" id="IPR011063">
    <property type="entry name" value="TilS/TtcA_N"/>
</dbReference>
<dbReference type="PANTHER" id="PTHR43033">
    <property type="entry name" value="TRNA(ILE)-LYSIDINE SYNTHASE-RELATED"/>
    <property type="match status" value="1"/>
</dbReference>
<keyword evidence="5" id="KW-0067">ATP-binding</keyword>
<evidence type="ECO:0000256" key="2">
    <source>
        <dbReference type="ARBA" id="ARBA00022598"/>
    </source>
</evidence>
<feature type="region of interest" description="Disordered" evidence="7">
    <location>
        <begin position="636"/>
        <end position="716"/>
    </location>
</feature>
<organism evidence="9 10">
    <name type="scientific">Coccidioides immitis RMSCC 2394</name>
    <dbReference type="NCBI Taxonomy" id="404692"/>
    <lineage>
        <taxon>Eukaryota</taxon>
        <taxon>Fungi</taxon>
        <taxon>Dikarya</taxon>
        <taxon>Ascomycota</taxon>
        <taxon>Pezizomycotina</taxon>
        <taxon>Eurotiomycetes</taxon>
        <taxon>Eurotiomycetidae</taxon>
        <taxon>Onygenales</taxon>
        <taxon>Onygenaceae</taxon>
        <taxon>Coccidioides</taxon>
    </lineage>
</organism>
<feature type="domain" description="tRNA(Ile)-lysidine/2-thiocytidine synthase N-terminal" evidence="8">
    <location>
        <begin position="43"/>
        <end position="288"/>
    </location>
</feature>
<dbReference type="GO" id="GO:0005524">
    <property type="term" value="F:ATP binding"/>
    <property type="evidence" value="ECO:0007669"/>
    <property type="project" value="UniProtKB-KW"/>
</dbReference>
<dbReference type="Gene3D" id="3.40.50.620">
    <property type="entry name" value="HUPs"/>
    <property type="match status" value="1"/>
</dbReference>
<comment type="catalytic activity">
    <reaction evidence="6">
        <text>cytidine(34) in tRNA(Ile2) + L-lysine + ATP = lysidine(34) in tRNA(Ile2) + AMP + diphosphate + H(+)</text>
        <dbReference type="Rhea" id="RHEA:43744"/>
        <dbReference type="Rhea" id="RHEA-COMP:10625"/>
        <dbReference type="Rhea" id="RHEA-COMP:10670"/>
        <dbReference type="ChEBI" id="CHEBI:15378"/>
        <dbReference type="ChEBI" id="CHEBI:30616"/>
        <dbReference type="ChEBI" id="CHEBI:32551"/>
        <dbReference type="ChEBI" id="CHEBI:33019"/>
        <dbReference type="ChEBI" id="CHEBI:82748"/>
        <dbReference type="ChEBI" id="CHEBI:83665"/>
        <dbReference type="ChEBI" id="CHEBI:456215"/>
        <dbReference type="EC" id="6.3.4.19"/>
    </reaction>
</comment>
<dbReference type="GO" id="GO:0008033">
    <property type="term" value="P:tRNA processing"/>
    <property type="evidence" value="ECO:0007669"/>
    <property type="project" value="UniProtKB-KW"/>
</dbReference>
<evidence type="ECO:0000259" key="8">
    <source>
        <dbReference type="Pfam" id="PF01171"/>
    </source>
</evidence>
<evidence type="ECO:0000256" key="5">
    <source>
        <dbReference type="ARBA" id="ARBA00022840"/>
    </source>
</evidence>
<keyword evidence="3" id="KW-0819">tRNA processing</keyword>
<gene>
    <name evidence="9" type="ORF">CIRG_08480</name>
</gene>
<keyword evidence="4" id="KW-0547">Nucleotide-binding</keyword>
<dbReference type="OrthoDB" id="434144at2759"/>
<evidence type="ECO:0000256" key="4">
    <source>
        <dbReference type="ARBA" id="ARBA00022741"/>
    </source>
</evidence>
<proteinExistence type="inferred from homology"/>
<dbReference type="InterPro" id="IPR012795">
    <property type="entry name" value="tRNA_Ile_lys_synt_N"/>
</dbReference>
<dbReference type="HAMAP" id="MF_01161">
    <property type="entry name" value="tRNA_Ile_lys_synt"/>
    <property type="match status" value="1"/>
</dbReference>
<evidence type="ECO:0000256" key="1">
    <source>
        <dbReference type="ARBA" id="ARBA00013267"/>
    </source>
</evidence>
<keyword evidence="2" id="KW-0436">Ligase</keyword>
<name>A0A0J6YNP8_COCIT</name>
<dbReference type="SUPFAM" id="SSF52402">
    <property type="entry name" value="Adenine nucleotide alpha hydrolases-like"/>
    <property type="match status" value="1"/>
</dbReference>
<dbReference type="InterPro" id="IPR014729">
    <property type="entry name" value="Rossmann-like_a/b/a_fold"/>
</dbReference>
<dbReference type="CDD" id="cd01992">
    <property type="entry name" value="TilS_N"/>
    <property type="match status" value="1"/>
</dbReference>
<dbReference type="Proteomes" id="UP000054565">
    <property type="component" value="Unassembled WGS sequence"/>
</dbReference>
<dbReference type="PANTHER" id="PTHR43033:SF1">
    <property type="entry name" value="TRNA(ILE)-LYSIDINE SYNTHASE-RELATED"/>
    <property type="match status" value="1"/>
</dbReference>